<dbReference type="AlphaFoldDB" id="A0A225W8W4"/>
<comment type="caution">
    <text evidence="2">The sequence shown here is derived from an EMBL/GenBank/DDBJ whole genome shotgun (WGS) entry which is preliminary data.</text>
</comment>
<evidence type="ECO:0000313" key="2">
    <source>
        <dbReference type="EMBL" id="OWZ14166.1"/>
    </source>
</evidence>
<evidence type="ECO:0008006" key="4">
    <source>
        <dbReference type="Google" id="ProtNLM"/>
    </source>
</evidence>
<proteinExistence type="predicted"/>
<feature type="coiled-coil region" evidence="1">
    <location>
        <begin position="184"/>
        <end position="211"/>
    </location>
</feature>
<keyword evidence="1" id="KW-0175">Coiled coil</keyword>
<dbReference type="Proteomes" id="UP000198211">
    <property type="component" value="Unassembled WGS sequence"/>
</dbReference>
<dbReference type="OrthoDB" id="62801at2759"/>
<name>A0A225W8W4_9STRA</name>
<dbReference type="EMBL" id="NBNE01001399">
    <property type="protein sequence ID" value="OWZ14166.1"/>
    <property type="molecule type" value="Genomic_DNA"/>
</dbReference>
<reference evidence="3" key="1">
    <citation type="submission" date="2017-03" db="EMBL/GenBank/DDBJ databases">
        <title>Phytopthora megakarya and P. palmivora, two closely related causual agents of cacao black pod achieved similar genome size and gene model numbers by different mechanisms.</title>
        <authorList>
            <person name="Ali S."/>
            <person name="Shao J."/>
            <person name="Larry D.J."/>
            <person name="Kronmiller B."/>
            <person name="Shen D."/>
            <person name="Strem M.D."/>
            <person name="Melnick R.L."/>
            <person name="Guiltinan M.J."/>
            <person name="Tyler B.M."/>
            <person name="Meinhardt L.W."/>
            <person name="Bailey B.A."/>
        </authorList>
    </citation>
    <scope>NUCLEOTIDE SEQUENCE [LARGE SCALE GENOMIC DNA]</scope>
    <source>
        <strain evidence="3">zdho120</strain>
    </source>
</reference>
<evidence type="ECO:0000256" key="1">
    <source>
        <dbReference type="SAM" id="Coils"/>
    </source>
</evidence>
<accession>A0A225W8W4</accession>
<feature type="non-terminal residue" evidence="2">
    <location>
        <position position="235"/>
    </location>
</feature>
<sequence length="235" mass="27098">MLLELADECKQNIWEFLDVQELCRLARVARNVEQGVCMGPLWQRHARALLTKGQEAVQSDTGVLSCSLQRRNASRNLLATVKKQQMLHQEEEILEIHATIDWKLWCRDTHVFLVRFNSNNSRFARALSTLQELKSERSQLKEAMQKAKASSHADKRTRRIQMNCVKWMNRTHRRQTAASNSIQAQTAALTKSQLVEKLQRVENEIQTTAKDQFGLRKRAMNCLTKLNNQLASGTK</sequence>
<feature type="coiled-coil region" evidence="1">
    <location>
        <begin position="123"/>
        <end position="150"/>
    </location>
</feature>
<evidence type="ECO:0000313" key="3">
    <source>
        <dbReference type="Proteomes" id="UP000198211"/>
    </source>
</evidence>
<protein>
    <recommendedName>
        <fullName evidence="4">F-box domain-containing protein</fullName>
    </recommendedName>
</protein>
<gene>
    <name evidence="2" type="ORF">PHMEG_00012388</name>
</gene>
<keyword evidence="3" id="KW-1185">Reference proteome</keyword>
<organism evidence="2 3">
    <name type="scientific">Phytophthora megakarya</name>
    <dbReference type="NCBI Taxonomy" id="4795"/>
    <lineage>
        <taxon>Eukaryota</taxon>
        <taxon>Sar</taxon>
        <taxon>Stramenopiles</taxon>
        <taxon>Oomycota</taxon>
        <taxon>Peronosporomycetes</taxon>
        <taxon>Peronosporales</taxon>
        <taxon>Peronosporaceae</taxon>
        <taxon>Phytophthora</taxon>
    </lineage>
</organism>